<accession>A0A172UPI3</accession>
<dbReference type="KEGG" id="madi:A7U43_18415"/>
<dbReference type="OrthoDB" id="4705979at2"/>
<keyword evidence="4" id="KW-1185">Reference proteome</keyword>
<evidence type="ECO:0000313" key="3">
    <source>
        <dbReference type="EMBL" id="ANE81001.1"/>
    </source>
</evidence>
<protein>
    <submittedName>
        <fullName evidence="3">Uncharacterized protein</fullName>
    </submittedName>
</protein>
<proteinExistence type="predicted"/>
<dbReference type="Proteomes" id="UP000077143">
    <property type="component" value="Chromosome"/>
</dbReference>
<evidence type="ECO:0000256" key="2">
    <source>
        <dbReference type="SAM" id="Phobius"/>
    </source>
</evidence>
<feature type="transmembrane region" description="Helical" evidence="2">
    <location>
        <begin position="56"/>
        <end position="79"/>
    </location>
</feature>
<dbReference type="EMBL" id="CP015596">
    <property type="protein sequence ID" value="ANE81001.1"/>
    <property type="molecule type" value="Genomic_DNA"/>
</dbReference>
<dbReference type="STRING" id="1682113.A7U43_18415"/>
<name>A0A172UPI3_9MYCO</name>
<reference evidence="3 4" key="1">
    <citation type="submission" date="2016-05" db="EMBL/GenBank/DDBJ databases">
        <title>Complete genome sequence of a phthalic acid esters degrading Mycobacterium sp. YC-RL4.</title>
        <authorList>
            <person name="Ren L."/>
            <person name="Fan S."/>
            <person name="Ruth N."/>
            <person name="Jia Y."/>
            <person name="Wang J."/>
            <person name="Qiao C."/>
        </authorList>
    </citation>
    <scope>NUCLEOTIDE SEQUENCE [LARGE SCALE GENOMIC DNA]</scope>
    <source>
        <strain evidence="3 4">YC-RL4</strain>
    </source>
</reference>
<dbReference type="RefSeq" id="WP_067998207.1">
    <property type="nucleotide sequence ID" value="NZ_CP015596.1"/>
</dbReference>
<keyword evidence="2" id="KW-1133">Transmembrane helix</keyword>
<dbReference type="AlphaFoldDB" id="A0A172UPI3"/>
<keyword evidence="2" id="KW-0472">Membrane</keyword>
<evidence type="ECO:0000256" key="1">
    <source>
        <dbReference type="SAM" id="MobiDB-lite"/>
    </source>
</evidence>
<keyword evidence="2" id="KW-0812">Transmembrane</keyword>
<sequence length="244" mass="25596">MTQSPESEEPTGYLADAGAPTERAGVASADTQAAHAWAFDEDREPEPEPRFTPGRITAMAVGAAVLAIAVAAGVAVWFLGGDEPTVEPAARPDLLNGVYRVQYHWDQATYREVEGSTNWGAGAADGPAEDWLTLTSACTDTECIATGEVLGQDRARLPGARMLKFQLTNGSWQDIAPARVTSTCTYGDGSVAGQSWTTVTLGFTPRPDGTFTGELTTVVDTDECGDQGNTVVTPLTAGRVAEAL</sequence>
<evidence type="ECO:0000313" key="4">
    <source>
        <dbReference type="Proteomes" id="UP000077143"/>
    </source>
</evidence>
<gene>
    <name evidence="3" type="ORF">A7U43_18415</name>
</gene>
<organism evidence="3 4">
    <name type="scientific">Mycobacterium adipatum</name>
    <dbReference type="NCBI Taxonomy" id="1682113"/>
    <lineage>
        <taxon>Bacteria</taxon>
        <taxon>Bacillati</taxon>
        <taxon>Actinomycetota</taxon>
        <taxon>Actinomycetes</taxon>
        <taxon>Mycobacteriales</taxon>
        <taxon>Mycobacteriaceae</taxon>
        <taxon>Mycobacterium</taxon>
    </lineage>
</organism>
<feature type="region of interest" description="Disordered" evidence="1">
    <location>
        <begin position="1"/>
        <end position="30"/>
    </location>
</feature>